<name>A0AAW8AS68_ACILW</name>
<feature type="domain" description="Major facilitator superfamily (MFS) profile" evidence="8">
    <location>
        <begin position="1"/>
        <end position="77"/>
    </location>
</feature>
<feature type="non-terminal residue" evidence="9">
    <location>
        <position position="77"/>
    </location>
</feature>
<dbReference type="PROSITE" id="PS50850">
    <property type="entry name" value="MFS"/>
    <property type="match status" value="1"/>
</dbReference>
<feature type="non-terminal residue" evidence="9">
    <location>
        <position position="1"/>
    </location>
</feature>
<gene>
    <name evidence="9" type="ORF">Q8G51_10630</name>
</gene>
<keyword evidence="6 7" id="KW-0472">Membrane</keyword>
<keyword evidence="2" id="KW-0813">Transport</keyword>
<evidence type="ECO:0000256" key="4">
    <source>
        <dbReference type="ARBA" id="ARBA00022692"/>
    </source>
</evidence>
<dbReference type="InterPro" id="IPR036259">
    <property type="entry name" value="MFS_trans_sf"/>
</dbReference>
<comment type="caution">
    <text evidence="9">The sequence shown here is derived from an EMBL/GenBank/DDBJ whole genome shotgun (WGS) entry which is preliminary data.</text>
</comment>
<dbReference type="Proteomes" id="UP001242129">
    <property type="component" value="Unassembled WGS sequence"/>
</dbReference>
<keyword evidence="4 7" id="KW-0812">Transmembrane</keyword>
<protein>
    <submittedName>
        <fullName evidence="9">MFS transporter</fullName>
    </submittedName>
</protein>
<evidence type="ECO:0000256" key="2">
    <source>
        <dbReference type="ARBA" id="ARBA00022448"/>
    </source>
</evidence>
<feature type="transmembrane region" description="Helical" evidence="7">
    <location>
        <begin position="6"/>
        <end position="31"/>
    </location>
</feature>
<dbReference type="GO" id="GO:0005886">
    <property type="term" value="C:plasma membrane"/>
    <property type="evidence" value="ECO:0007669"/>
    <property type="project" value="UniProtKB-SubCell"/>
</dbReference>
<sequence length="77" mass="8137">FPNLDPLTGVLAAFATYAVGFIGRPLGGLVFGHFGDKIGRKSMLLLTLMLMGIPTVLIGLLPTYESIGYWAAIGLVV</sequence>
<dbReference type="SUPFAM" id="SSF103473">
    <property type="entry name" value="MFS general substrate transporter"/>
    <property type="match status" value="1"/>
</dbReference>
<evidence type="ECO:0000256" key="1">
    <source>
        <dbReference type="ARBA" id="ARBA00004651"/>
    </source>
</evidence>
<dbReference type="InterPro" id="IPR020846">
    <property type="entry name" value="MFS_dom"/>
</dbReference>
<dbReference type="RefSeq" id="WP_305158243.1">
    <property type="nucleotide sequence ID" value="NZ_JAUUUS010000261.1"/>
</dbReference>
<keyword evidence="3" id="KW-1003">Cell membrane</keyword>
<evidence type="ECO:0000313" key="10">
    <source>
        <dbReference type="Proteomes" id="UP001242129"/>
    </source>
</evidence>
<dbReference type="PANTHER" id="PTHR43045:SF1">
    <property type="entry name" value="SHIKIMATE TRANSPORTER"/>
    <property type="match status" value="1"/>
</dbReference>
<dbReference type="Gene3D" id="1.20.1250.20">
    <property type="entry name" value="MFS general substrate transporter like domains"/>
    <property type="match status" value="1"/>
</dbReference>
<evidence type="ECO:0000256" key="5">
    <source>
        <dbReference type="ARBA" id="ARBA00022989"/>
    </source>
</evidence>
<evidence type="ECO:0000256" key="6">
    <source>
        <dbReference type="ARBA" id="ARBA00023136"/>
    </source>
</evidence>
<accession>A0AAW8AS68</accession>
<dbReference type="InterPro" id="IPR005828">
    <property type="entry name" value="MFS_sugar_transport-like"/>
</dbReference>
<dbReference type="PANTHER" id="PTHR43045">
    <property type="entry name" value="SHIKIMATE TRANSPORTER"/>
    <property type="match status" value="1"/>
</dbReference>
<evidence type="ECO:0000313" key="9">
    <source>
        <dbReference type="EMBL" id="MDP1448231.1"/>
    </source>
</evidence>
<organism evidence="9 10">
    <name type="scientific">Acinetobacter lwoffii</name>
    <dbReference type="NCBI Taxonomy" id="28090"/>
    <lineage>
        <taxon>Bacteria</taxon>
        <taxon>Pseudomonadati</taxon>
        <taxon>Pseudomonadota</taxon>
        <taxon>Gammaproteobacteria</taxon>
        <taxon>Moraxellales</taxon>
        <taxon>Moraxellaceae</taxon>
        <taxon>Acinetobacter</taxon>
    </lineage>
</organism>
<dbReference type="GO" id="GO:0022857">
    <property type="term" value="F:transmembrane transporter activity"/>
    <property type="evidence" value="ECO:0007669"/>
    <property type="project" value="InterPro"/>
</dbReference>
<dbReference type="EMBL" id="JAUUUS010000261">
    <property type="protein sequence ID" value="MDP1448231.1"/>
    <property type="molecule type" value="Genomic_DNA"/>
</dbReference>
<dbReference type="AlphaFoldDB" id="A0AAW8AS68"/>
<reference evidence="9" key="1">
    <citation type="submission" date="2023-07" db="EMBL/GenBank/DDBJ databases">
        <title>Dynamics of blaOXA-23 gene transmission in Acinetobacter spp. from contaminated veterinary surfaces.</title>
        <authorList>
            <person name="Moreira Da Silva J."/>
            <person name="Menezes J."/>
            <person name="Fernandes L."/>
            <person name="Marques C."/>
            <person name="Amaral A."/>
            <person name="Timofte D."/>
            <person name="Pomba C."/>
        </authorList>
    </citation>
    <scope>NUCLEOTIDE SEQUENCE</scope>
    <source>
        <strain evidence="9">CMVB11Z4A1</strain>
    </source>
</reference>
<feature type="transmembrane region" description="Helical" evidence="7">
    <location>
        <begin position="43"/>
        <end position="61"/>
    </location>
</feature>
<evidence type="ECO:0000259" key="8">
    <source>
        <dbReference type="PROSITE" id="PS50850"/>
    </source>
</evidence>
<evidence type="ECO:0000256" key="7">
    <source>
        <dbReference type="SAM" id="Phobius"/>
    </source>
</evidence>
<proteinExistence type="predicted"/>
<comment type="subcellular location">
    <subcellularLocation>
        <location evidence="1">Cell membrane</location>
        <topology evidence="1">Multi-pass membrane protein</topology>
    </subcellularLocation>
</comment>
<keyword evidence="5 7" id="KW-1133">Transmembrane helix</keyword>
<evidence type="ECO:0000256" key="3">
    <source>
        <dbReference type="ARBA" id="ARBA00022475"/>
    </source>
</evidence>
<dbReference type="Pfam" id="PF00083">
    <property type="entry name" value="Sugar_tr"/>
    <property type="match status" value="1"/>
</dbReference>